<sequence length="531" mass="59378">MSLSCIMTKVNPTLLFAPRCMSFAVVNILGCSIVRRLWSGRAAAPEIGSIYPMENIQTHGPYSASQRDLEFRPFVHSSSSLIFEGPNQHAPLSCQSYDFSSQFPACGRFYPAAETAFHIYSDRSNLHTSHKVVSGTLDHTGATGRGPLKRRRHETYMACERGSTSRHYYGAGSSSNRFEFQQEQPSSSYQNYPFSSMGLPQDRGLSLSIDNDDPCRNVRRRYGPDLEVDPRRTYQSEYFYHHNYSRPLYYSNADATAYNQNHVAAFSAAHGSFQTLGSSAIRPWINHNSARGIAGYSHDSNSNRNPLFPPSQLLGLHAQAVRQDCNSYPQTIPSYGTGLSTAHWGQGTAPSENGLQYLPESYSSHCGPFSAGGWHSNHWDIQSRVALESVQPLPNAAHAHHQVGSENQIMVNYSSLYTTRNMFDQYRDMRLDIDNMSYEELLALGERIGNVGTGLSKYGISKCLAKTSYSNLDENKKEGTCAICLEDYNDNYEIGTVKNCLHDYHVECIEKWLSMKNACPICQVPVLAHIV</sequence>
<protein>
    <submittedName>
        <fullName evidence="1">Uncharacterized protein</fullName>
    </submittedName>
</protein>
<keyword evidence="2" id="KW-1185">Reference proteome</keyword>
<gene>
    <name evidence="1" type="ORF">Pint_06070</name>
</gene>
<proteinExistence type="predicted"/>
<dbReference type="EMBL" id="CM047738">
    <property type="protein sequence ID" value="KAJ0045193.1"/>
    <property type="molecule type" value="Genomic_DNA"/>
</dbReference>
<reference evidence="2" key="1">
    <citation type="journal article" date="2023" name="G3 (Bethesda)">
        <title>Genome assembly and association tests identify interacting loci associated with vigor, precocity, and sex in interspecific pistachio rootstocks.</title>
        <authorList>
            <person name="Palmer W."/>
            <person name="Jacygrad E."/>
            <person name="Sagayaradj S."/>
            <person name="Cavanaugh K."/>
            <person name="Han R."/>
            <person name="Bertier L."/>
            <person name="Beede B."/>
            <person name="Kafkas S."/>
            <person name="Golino D."/>
            <person name="Preece J."/>
            <person name="Michelmore R."/>
        </authorList>
    </citation>
    <scope>NUCLEOTIDE SEQUENCE [LARGE SCALE GENOMIC DNA]</scope>
</reference>
<evidence type="ECO:0000313" key="2">
    <source>
        <dbReference type="Proteomes" id="UP001163603"/>
    </source>
</evidence>
<accession>A0ACC0Z5I0</accession>
<dbReference type="Proteomes" id="UP001163603">
    <property type="component" value="Chromosome 3"/>
</dbReference>
<organism evidence="1 2">
    <name type="scientific">Pistacia integerrima</name>
    <dbReference type="NCBI Taxonomy" id="434235"/>
    <lineage>
        <taxon>Eukaryota</taxon>
        <taxon>Viridiplantae</taxon>
        <taxon>Streptophyta</taxon>
        <taxon>Embryophyta</taxon>
        <taxon>Tracheophyta</taxon>
        <taxon>Spermatophyta</taxon>
        <taxon>Magnoliopsida</taxon>
        <taxon>eudicotyledons</taxon>
        <taxon>Gunneridae</taxon>
        <taxon>Pentapetalae</taxon>
        <taxon>rosids</taxon>
        <taxon>malvids</taxon>
        <taxon>Sapindales</taxon>
        <taxon>Anacardiaceae</taxon>
        <taxon>Pistacia</taxon>
    </lineage>
</organism>
<comment type="caution">
    <text evidence="1">The sequence shown here is derived from an EMBL/GenBank/DDBJ whole genome shotgun (WGS) entry which is preliminary data.</text>
</comment>
<name>A0ACC0Z5I0_9ROSI</name>
<evidence type="ECO:0000313" key="1">
    <source>
        <dbReference type="EMBL" id="KAJ0045193.1"/>
    </source>
</evidence>